<reference evidence="1" key="1">
    <citation type="submission" date="2020-01" db="EMBL/GenBank/DDBJ databases">
        <authorList>
            <person name="Qin S."/>
        </authorList>
    </citation>
    <scope>NUCLEOTIDE SEQUENCE</scope>
    <source>
        <strain evidence="1">CVir17-16-YZ6g</strain>
        <plasmid evidence="1">p17-15-vir-like</plasmid>
    </source>
</reference>
<name>A0A8B0SVY5_KLEPN</name>
<evidence type="ECO:0000313" key="1">
    <source>
        <dbReference type="EMBL" id="QTX15054.1"/>
    </source>
</evidence>
<protein>
    <submittedName>
        <fullName evidence="1">Uncharacterized protein</fullName>
    </submittedName>
</protein>
<keyword evidence="1" id="KW-0614">Plasmid</keyword>
<accession>A0A8B0SVY5</accession>
<sequence>MKNKKLASQCPPQKAIHPQGGQIASQLSYNWKLCTKKHTYKLSILFTFIYPHIFLKTQQKAHHYKNSVTMQIVVS</sequence>
<proteinExistence type="predicted"/>
<geneLocation type="plasmid" evidence="1">
    <name>p17-15-vir-like</name>
</geneLocation>
<organism evidence="1">
    <name type="scientific">Klebsiella pneumoniae</name>
    <dbReference type="NCBI Taxonomy" id="573"/>
    <lineage>
        <taxon>Bacteria</taxon>
        <taxon>Pseudomonadati</taxon>
        <taxon>Pseudomonadota</taxon>
        <taxon>Gammaproteobacteria</taxon>
        <taxon>Enterobacterales</taxon>
        <taxon>Enterobacteriaceae</taxon>
        <taxon>Klebsiella/Raoultella group</taxon>
        <taxon>Klebsiella</taxon>
        <taxon>Klebsiella pneumoniae complex</taxon>
    </lineage>
</organism>
<dbReference type="EMBL" id="MN956836">
    <property type="protein sequence ID" value="QTX15054.1"/>
    <property type="molecule type" value="Genomic_DNA"/>
</dbReference>
<dbReference type="AlphaFoldDB" id="A0A8B0SVY5"/>